<protein>
    <submittedName>
        <fullName evidence="2">Transporter substrate-binding domain-containing protein</fullName>
    </submittedName>
</protein>
<dbReference type="AlphaFoldDB" id="A0A7X2IJV5"/>
<reference evidence="2 3" key="1">
    <citation type="submission" date="2019-11" db="EMBL/GenBank/DDBJ databases">
        <title>Novel species isolated from a subtropical stream in China.</title>
        <authorList>
            <person name="Lu H."/>
        </authorList>
    </citation>
    <scope>NUCLEOTIDE SEQUENCE [LARGE SCALE GENOMIC DNA]</scope>
    <source>
        <strain evidence="2 3">FT92W</strain>
    </source>
</reference>
<keyword evidence="1" id="KW-0732">Signal</keyword>
<proteinExistence type="predicted"/>
<dbReference type="PANTHER" id="PTHR35936:SF35">
    <property type="entry name" value="L-CYSTINE-BINDING PROTEIN TCYJ"/>
    <property type="match status" value="1"/>
</dbReference>
<feature type="chain" id="PRO_5031212799" evidence="1">
    <location>
        <begin position="20"/>
        <end position="252"/>
    </location>
</feature>
<sequence>MTACGLAAGMLALGVTARAAAPHTVTLLLGDALDAQGRQKPLKPGRRKLFDYLEQELNIAFDIKSYPWPRAERNARSGAGLIFGLPKNEERLRDLHYSEPAGSTTLWLVTRSDATFPFNTLDDLRGKTVGAVRGYTYGDDFERRRNKVFRVEDDIASRSARLQRLLLRRVDAILLVQPSGDSAQDVETELRAFIAPFLKDMNLPPDVSVSLLPQPVQTDNGEHFAIAYGQDNGLIDRINAALARQRRRTAQR</sequence>
<evidence type="ECO:0000313" key="3">
    <source>
        <dbReference type="Proteomes" id="UP000446768"/>
    </source>
</evidence>
<comment type="caution">
    <text evidence="2">The sequence shown here is derived from an EMBL/GenBank/DDBJ whole genome shotgun (WGS) entry which is preliminary data.</text>
</comment>
<feature type="signal peptide" evidence="1">
    <location>
        <begin position="1"/>
        <end position="19"/>
    </location>
</feature>
<dbReference type="SUPFAM" id="SSF53850">
    <property type="entry name" value="Periplasmic binding protein-like II"/>
    <property type="match status" value="1"/>
</dbReference>
<accession>A0A7X2IJV5</accession>
<keyword evidence="3" id="KW-1185">Reference proteome</keyword>
<dbReference type="Gene3D" id="3.40.190.10">
    <property type="entry name" value="Periplasmic binding protein-like II"/>
    <property type="match status" value="2"/>
</dbReference>
<dbReference type="Proteomes" id="UP000446768">
    <property type="component" value="Unassembled WGS sequence"/>
</dbReference>
<evidence type="ECO:0000313" key="2">
    <source>
        <dbReference type="EMBL" id="MRV71169.1"/>
    </source>
</evidence>
<dbReference type="EMBL" id="WKJJ01000003">
    <property type="protein sequence ID" value="MRV71169.1"/>
    <property type="molecule type" value="Genomic_DNA"/>
</dbReference>
<name>A0A7X2IJV5_9BURK</name>
<evidence type="ECO:0000256" key="1">
    <source>
        <dbReference type="SAM" id="SignalP"/>
    </source>
</evidence>
<organism evidence="2 3">
    <name type="scientific">Pseudoduganella rivuli</name>
    <dbReference type="NCBI Taxonomy" id="2666085"/>
    <lineage>
        <taxon>Bacteria</taxon>
        <taxon>Pseudomonadati</taxon>
        <taxon>Pseudomonadota</taxon>
        <taxon>Betaproteobacteria</taxon>
        <taxon>Burkholderiales</taxon>
        <taxon>Oxalobacteraceae</taxon>
        <taxon>Telluria group</taxon>
        <taxon>Pseudoduganella</taxon>
    </lineage>
</organism>
<dbReference type="PANTHER" id="PTHR35936">
    <property type="entry name" value="MEMBRANE-BOUND LYTIC MUREIN TRANSGLYCOSYLASE F"/>
    <property type="match status" value="1"/>
</dbReference>
<gene>
    <name evidence="2" type="ORF">GJ700_05480</name>
</gene>